<dbReference type="InterPro" id="IPR011040">
    <property type="entry name" value="Sialidase"/>
</dbReference>
<dbReference type="InterPro" id="IPR036278">
    <property type="entry name" value="Sialidase_sf"/>
</dbReference>
<dbReference type="PANTHER" id="PTHR10628">
    <property type="entry name" value="SIALIDASE"/>
    <property type="match status" value="1"/>
</dbReference>
<dbReference type="Proteomes" id="UP000664164">
    <property type="component" value="Unassembled WGS sequence"/>
</dbReference>
<dbReference type="CDD" id="cd15482">
    <property type="entry name" value="Sialidase_non-viral"/>
    <property type="match status" value="1"/>
</dbReference>
<evidence type="ECO:0000256" key="4">
    <source>
        <dbReference type="SAM" id="MobiDB-lite"/>
    </source>
</evidence>
<reference evidence="6" key="1">
    <citation type="submission" date="2021-03" db="EMBL/GenBank/DDBJ databases">
        <title>A new species, PO-11, isolated from a karst cave deposit.</title>
        <authorList>
            <person name="Zhaoxiaoyong W."/>
        </authorList>
    </citation>
    <scope>NUCLEOTIDE SEQUENCE</scope>
    <source>
        <strain evidence="6">PO-11</strain>
    </source>
</reference>
<evidence type="ECO:0000259" key="5">
    <source>
        <dbReference type="Pfam" id="PF13088"/>
    </source>
</evidence>
<evidence type="ECO:0000256" key="2">
    <source>
        <dbReference type="ARBA" id="ARBA00009348"/>
    </source>
</evidence>
<dbReference type="InterPro" id="IPR026856">
    <property type="entry name" value="Sialidase_fam"/>
</dbReference>
<name>A0A939HDG7_9MICC</name>
<keyword evidence="7" id="KW-1185">Reference proteome</keyword>
<feature type="domain" description="Sialidase" evidence="5">
    <location>
        <begin position="46"/>
        <end position="365"/>
    </location>
</feature>
<comment type="catalytic activity">
    <reaction evidence="1">
        <text>Hydrolysis of alpha-(2-&gt;3)-, alpha-(2-&gt;6)-, alpha-(2-&gt;8)- glycosidic linkages of terminal sialic acid residues in oligosaccharides, glycoproteins, glycolipids, colominic acid and synthetic substrates.</text>
        <dbReference type="EC" id="3.2.1.18"/>
    </reaction>
</comment>
<dbReference type="EC" id="3.2.1.18" evidence="3"/>
<evidence type="ECO:0000313" key="7">
    <source>
        <dbReference type="Proteomes" id="UP000664164"/>
    </source>
</evidence>
<evidence type="ECO:0000313" key="6">
    <source>
        <dbReference type="EMBL" id="MBO1268892.1"/>
    </source>
</evidence>
<dbReference type="Gene3D" id="2.120.10.10">
    <property type="match status" value="1"/>
</dbReference>
<comment type="caution">
    <text evidence="6">The sequence shown here is derived from an EMBL/GenBank/DDBJ whole genome shotgun (WGS) entry which is preliminary data.</text>
</comment>
<dbReference type="AlphaFoldDB" id="A0A939HDG7"/>
<dbReference type="GO" id="GO:0006689">
    <property type="term" value="P:ganglioside catabolic process"/>
    <property type="evidence" value="ECO:0007669"/>
    <property type="project" value="TreeGrafter"/>
</dbReference>
<dbReference type="EMBL" id="JAFNLL010000031">
    <property type="protein sequence ID" value="MBO1268892.1"/>
    <property type="molecule type" value="Genomic_DNA"/>
</dbReference>
<dbReference type="PANTHER" id="PTHR10628:SF30">
    <property type="entry name" value="EXO-ALPHA-SIALIDASE"/>
    <property type="match status" value="1"/>
</dbReference>
<dbReference type="GO" id="GO:0009313">
    <property type="term" value="P:oligosaccharide catabolic process"/>
    <property type="evidence" value="ECO:0007669"/>
    <property type="project" value="TreeGrafter"/>
</dbReference>
<accession>A0A939HDG7</accession>
<dbReference type="SUPFAM" id="SSF50939">
    <property type="entry name" value="Sialidases"/>
    <property type="match status" value="1"/>
</dbReference>
<dbReference type="GO" id="GO:0004308">
    <property type="term" value="F:exo-alpha-sialidase activity"/>
    <property type="evidence" value="ECO:0007669"/>
    <property type="project" value="UniProtKB-EC"/>
</dbReference>
<evidence type="ECO:0000256" key="3">
    <source>
        <dbReference type="ARBA" id="ARBA00012733"/>
    </source>
</evidence>
<comment type="similarity">
    <text evidence="2">Belongs to the glycosyl hydrolase 33 family.</text>
</comment>
<sequence>MTSYLPPASGSTLPQARPDVEHVLAVRGTGGYRQYRIPALAVSTKGTLLAAYDGRPNLDDLPNPIDLLLRRSTDNGRTWGEQQLVRTGAGLNGYGDPSLLVDAETGRIFMFHAAGTHAGFFEAVAGLEPDDDVQHADVSFSDDDGATWQHRRLTEQLKLGQPDARQGGAGAGKRGITGLFASAGQGIQVHTGRFKGRLVQQFVLLVDGAIMAASAYSDDHGENWTLGELIGAGPDGIGPNENKVACLDDGRLLLHSRATPRRLAAVSDDGGQSWSPLQSVEDLPDPSDNGSLVRFDGLPTVASWDVPETGSWLLASNNQDTHLRRNTVLSLSTDNGASWLAKLLLCEGSSAYSTAARLPDGNIGVLYERQGYREIVFASVPAGQLTGQLTAQLAAAGRVPAPQPAGLVFHMELRSITPGRPAVWQNAGEFHVIPSDSDGEWDVQTWKEIGQGYTEQDQVLGTRAAQDLNYGPITPGYKAGDILAFTGRVRNEGTRPAAGVVLHGPHANAADFPPADLLPGEQALYFTPVYTVTEADLVRETLELSFTAAADGGVVRLERGFRFDLRTGAVLAF</sequence>
<organism evidence="6 7">
    <name type="scientific">Arthrobacter cavernae</name>
    <dbReference type="NCBI Taxonomy" id="2817681"/>
    <lineage>
        <taxon>Bacteria</taxon>
        <taxon>Bacillati</taxon>
        <taxon>Actinomycetota</taxon>
        <taxon>Actinomycetes</taxon>
        <taxon>Micrococcales</taxon>
        <taxon>Micrococcaceae</taxon>
        <taxon>Arthrobacter</taxon>
    </lineage>
</organism>
<gene>
    <name evidence="6" type="ORF">J1902_13090</name>
</gene>
<dbReference type="Pfam" id="PF13088">
    <property type="entry name" value="BNR_2"/>
    <property type="match status" value="1"/>
</dbReference>
<feature type="region of interest" description="Disordered" evidence="4">
    <location>
        <begin position="265"/>
        <end position="286"/>
    </location>
</feature>
<evidence type="ECO:0000256" key="1">
    <source>
        <dbReference type="ARBA" id="ARBA00000427"/>
    </source>
</evidence>
<dbReference type="GO" id="GO:0005737">
    <property type="term" value="C:cytoplasm"/>
    <property type="evidence" value="ECO:0007669"/>
    <property type="project" value="TreeGrafter"/>
</dbReference>
<dbReference type="RefSeq" id="WP_207616719.1">
    <property type="nucleotide sequence ID" value="NZ_JAFNLL010000031.1"/>
</dbReference>
<proteinExistence type="inferred from homology"/>
<protein>
    <recommendedName>
        <fullName evidence="3">exo-alpha-sialidase</fullName>
        <ecNumber evidence="3">3.2.1.18</ecNumber>
    </recommendedName>
</protein>
<dbReference type="GO" id="GO:0016020">
    <property type="term" value="C:membrane"/>
    <property type="evidence" value="ECO:0007669"/>
    <property type="project" value="TreeGrafter"/>
</dbReference>